<proteinExistence type="predicted"/>
<protein>
    <submittedName>
        <fullName evidence="1">Uncharacterized protein</fullName>
    </submittedName>
</protein>
<accession>A0A385D300</accession>
<evidence type="ECO:0000313" key="1">
    <source>
        <dbReference type="EMBL" id="AXQ52758.1"/>
    </source>
</evidence>
<dbReference type="EMBL" id="MH697587">
    <property type="protein sequence ID" value="AXQ52758.1"/>
    <property type="molecule type" value="Genomic_DNA"/>
</dbReference>
<name>A0A385D300_9CAUD</name>
<organism evidence="1 2">
    <name type="scientific">Mycobacterium phage IPhane7</name>
    <dbReference type="NCBI Taxonomy" id="2301552"/>
    <lineage>
        <taxon>Viruses</taxon>
        <taxon>Duplodnaviria</taxon>
        <taxon>Heunggongvirae</taxon>
        <taxon>Uroviricota</taxon>
        <taxon>Caudoviricetes</taxon>
        <taxon>Vilmaviridae</taxon>
        <taxon>Mclasvirinae</taxon>
        <taxon>Bongovirus</taxon>
        <taxon>Bongovirus bongo</taxon>
    </lineage>
</organism>
<evidence type="ECO:0000313" key="2">
    <source>
        <dbReference type="Proteomes" id="UP000263300"/>
    </source>
</evidence>
<gene>
    <name evidence="1" type="primary">136</name>
    <name evidence="1" type="ORF">SEA_IPHANE7_136</name>
</gene>
<sequence length="79" mass="8780">MSSKRMCYYANESFYDSTRGYVVAVVNEGEPGYRTLAGGYLFADEAKEEADRLNEKAGLSRDDVLDIVASSMRAGKVQR</sequence>
<reference evidence="1 2" key="1">
    <citation type="submission" date="2018-07" db="EMBL/GenBank/DDBJ databases">
        <authorList>
            <person name="Billings M."/>
            <person name="Bovender A."/>
            <person name="Brown J."/>
            <person name="Buchanan C."/>
            <person name="Burns J."/>
            <person name="Cash A."/>
            <person name="Curtis S."/>
            <person name="Johnson C."/>
            <person name="Jones C."/>
            <person name="Kelnhofer D."/>
            <person name="Killilee J."/>
            <person name="Moore A."/>
            <person name="Norton M."/>
            <person name="Rood D."/>
            <person name="Salvo H."/>
            <person name="Weatherman E."/>
            <person name="Winchel S."/>
            <person name="Wood S."/>
            <person name="Eckardt M.A."/>
            <person name="Gainey M.D."/>
            <person name="Wallen J.R."/>
            <person name="Garlena R.A."/>
            <person name="Russell D.A."/>
            <person name="Pope W.H."/>
            <person name="Jacobs-Sera D."/>
            <person name="Hatfull G.F."/>
        </authorList>
    </citation>
    <scope>NUCLEOTIDE SEQUENCE [LARGE SCALE GENOMIC DNA]</scope>
</reference>
<dbReference type="Proteomes" id="UP000263300">
    <property type="component" value="Segment"/>
</dbReference>